<dbReference type="EMBL" id="MU005589">
    <property type="protein sequence ID" value="KAF2681847.1"/>
    <property type="molecule type" value="Genomic_DNA"/>
</dbReference>
<dbReference type="Gene3D" id="2.100.10.30">
    <property type="entry name" value="Jacalin-like lectin domain"/>
    <property type="match status" value="1"/>
</dbReference>
<sequence length="159" mass="17496">MSETAPSFDLDAQSKLGVTSLNAVTTKSEGVSGSKEFTLTNQQLAVTKIEVWTDTGSKTKDGDFHDRQLVKDIELTWNNGVTSNITGNQSGNSKDFDFNDKEKATSMTIRTGGRVDKISFNTDKEEDGKYLGKGILYGFHGHYDQTEKELISIGAKFKN</sequence>
<keyword evidence="2" id="KW-1185">Reference proteome</keyword>
<organism evidence="1 2">
    <name type="scientific">Lentithecium fluviatile CBS 122367</name>
    <dbReference type="NCBI Taxonomy" id="1168545"/>
    <lineage>
        <taxon>Eukaryota</taxon>
        <taxon>Fungi</taxon>
        <taxon>Dikarya</taxon>
        <taxon>Ascomycota</taxon>
        <taxon>Pezizomycotina</taxon>
        <taxon>Dothideomycetes</taxon>
        <taxon>Pleosporomycetidae</taxon>
        <taxon>Pleosporales</taxon>
        <taxon>Massarineae</taxon>
        <taxon>Lentitheciaceae</taxon>
        <taxon>Lentithecium</taxon>
    </lineage>
</organism>
<name>A0A6G1IUC4_9PLEO</name>
<proteinExistence type="predicted"/>
<dbReference type="AlphaFoldDB" id="A0A6G1IUC4"/>
<dbReference type="OrthoDB" id="4386350at2759"/>
<dbReference type="InterPro" id="IPR036404">
    <property type="entry name" value="Jacalin-like_lectin_dom_sf"/>
</dbReference>
<dbReference type="Proteomes" id="UP000799291">
    <property type="component" value="Unassembled WGS sequence"/>
</dbReference>
<evidence type="ECO:0000313" key="1">
    <source>
        <dbReference type="EMBL" id="KAF2681847.1"/>
    </source>
</evidence>
<reference evidence="1" key="1">
    <citation type="journal article" date="2020" name="Stud. Mycol.">
        <title>101 Dothideomycetes genomes: a test case for predicting lifestyles and emergence of pathogens.</title>
        <authorList>
            <person name="Haridas S."/>
            <person name="Albert R."/>
            <person name="Binder M."/>
            <person name="Bloem J."/>
            <person name="Labutti K."/>
            <person name="Salamov A."/>
            <person name="Andreopoulos B."/>
            <person name="Baker S."/>
            <person name="Barry K."/>
            <person name="Bills G."/>
            <person name="Bluhm B."/>
            <person name="Cannon C."/>
            <person name="Castanera R."/>
            <person name="Culley D."/>
            <person name="Daum C."/>
            <person name="Ezra D."/>
            <person name="Gonzalez J."/>
            <person name="Henrissat B."/>
            <person name="Kuo A."/>
            <person name="Liang C."/>
            <person name="Lipzen A."/>
            <person name="Lutzoni F."/>
            <person name="Magnuson J."/>
            <person name="Mondo S."/>
            <person name="Nolan M."/>
            <person name="Ohm R."/>
            <person name="Pangilinan J."/>
            <person name="Park H.-J."/>
            <person name="Ramirez L."/>
            <person name="Alfaro M."/>
            <person name="Sun H."/>
            <person name="Tritt A."/>
            <person name="Yoshinaga Y."/>
            <person name="Zwiers L.-H."/>
            <person name="Turgeon B."/>
            <person name="Goodwin S."/>
            <person name="Spatafora J."/>
            <person name="Crous P."/>
            <person name="Grigoriev I."/>
        </authorList>
    </citation>
    <scope>NUCLEOTIDE SEQUENCE</scope>
    <source>
        <strain evidence="1">CBS 122367</strain>
    </source>
</reference>
<accession>A0A6G1IUC4</accession>
<dbReference type="SUPFAM" id="SSF51101">
    <property type="entry name" value="Mannose-binding lectins"/>
    <property type="match status" value="1"/>
</dbReference>
<protein>
    <recommendedName>
        <fullName evidence="3">Jacalin-type lectin domain-containing protein</fullName>
    </recommendedName>
</protein>
<evidence type="ECO:0008006" key="3">
    <source>
        <dbReference type="Google" id="ProtNLM"/>
    </source>
</evidence>
<evidence type="ECO:0000313" key="2">
    <source>
        <dbReference type="Proteomes" id="UP000799291"/>
    </source>
</evidence>
<gene>
    <name evidence="1" type="ORF">K458DRAFT_391362</name>
</gene>